<keyword evidence="2" id="KW-0378">Hydrolase</keyword>
<dbReference type="PANTHER" id="PTHR10000">
    <property type="entry name" value="PHOSPHOSERINE PHOSPHATASE"/>
    <property type="match status" value="1"/>
</dbReference>
<evidence type="ECO:0000313" key="5">
    <source>
        <dbReference type="Proteomes" id="UP000629025"/>
    </source>
</evidence>
<dbReference type="InterPro" id="IPR006379">
    <property type="entry name" value="HAD-SF_hydro_IIB"/>
</dbReference>
<reference evidence="5" key="1">
    <citation type="journal article" date="2019" name="Int. J. Syst. Evol. Microbiol.">
        <title>The Global Catalogue of Microorganisms (GCM) 10K type strain sequencing project: providing services to taxonomists for standard genome sequencing and annotation.</title>
        <authorList>
            <consortium name="The Broad Institute Genomics Platform"/>
            <consortium name="The Broad Institute Genome Sequencing Center for Infectious Disease"/>
            <person name="Wu L."/>
            <person name="Ma J."/>
        </authorList>
    </citation>
    <scope>NUCLEOTIDE SEQUENCE [LARGE SCALE GENOMIC DNA]</scope>
    <source>
        <strain evidence="5">CGMCC 1.15341</strain>
    </source>
</reference>
<comment type="caution">
    <text evidence="4">The sequence shown here is derived from an EMBL/GenBank/DDBJ whole genome shotgun (WGS) entry which is preliminary data.</text>
</comment>
<evidence type="ECO:0000256" key="1">
    <source>
        <dbReference type="ARBA" id="ARBA00022723"/>
    </source>
</evidence>
<organism evidence="4 5">
    <name type="scientific">Marinobacterium zhoushanense</name>
    <dbReference type="NCBI Taxonomy" id="1679163"/>
    <lineage>
        <taxon>Bacteria</taxon>
        <taxon>Pseudomonadati</taxon>
        <taxon>Pseudomonadota</taxon>
        <taxon>Gammaproteobacteria</taxon>
        <taxon>Oceanospirillales</taxon>
        <taxon>Oceanospirillaceae</taxon>
        <taxon>Marinobacterium</taxon>
    </lineage>
</organism>
<protein>
    <submittedName>
        <fullName evidence="4">Mannosyl-3-phosphoglycerate phosphatase</fullName>
    </submittedName>
</protein>
<dbReference type="SFLD" id="SFLDS00003">
    <property type="entry name" value="Haloacid_Dehalogenase"/>
    <property type="match status" value="1"/>
</dbReference>
<dbReference type="PANTHER" id="PTHR10000:SF8">
    <property type="entry name" value="HAD SUPERFAMILY HYDROLASE-LIKE, TYPE 3"/>
    <property type="match status" value="1"/>
</dbReference>
<evidence type="ECO:0000256" key="2">
    <source>
        <dbReference type="ARBA" id="ARBA00022801"/>
    </source>
</evidence>
<keyword evidence="1" id="KW-0479">Metal-binding</keyword>
<name>A0ABQ1KIM7_9GAMM</name>
<accession>A0ABQ1KIM7</accession>
<dbReference type="RefSeq" id="WP_188748558.1">
    <property type="nucleotide sequence ID" value="NZ_BMIJ01000004.1"/>
</dbReference>
<dbReference type="SFLD" id="SFLDG01142">
    <property type="entry name" value="C2.B.2:_Mannosyl-3-phosphoglyc"/>
    <property type="match status" value="1"/>
</dbReference>
<dbReference type="Gene3D" id="3.40.50.1000">
    <property type="entry name" value="HAD superfamily/HAD-like"/>
    <property type="match status" value="1"/>
</dbReference>
<evidence type="ECO:0000256" key="3">
    <source>
        <dbReference type="ARBA" id="ARBA00022842"/>
    </source>
</evidence>
<keyword evidence="5" id="KW-1185">Reference proteome</keyword>
<dbReference type="Gene3D" id="3.30.980.20">
    <property type="entry name" value="Putative mannosyl-3-phosphoglycerate phosphatase, domain 2"/>
    <property type="match status" value="1"/>
</dbReference>
<dbReference type="EMBL" id="BMIJ01000004">
    <property type="protein sequence ID" value="GGB97032.1"/>
    <property type="molecule type" value="Genomic_DNA"/>
</dbReference>
<dbReference type="Pfam" id="PF08282">
    <property type="entry name" value="Hydrolase_3"/>
    <property type="match status" value="2"/>
</dbReference>
<dbReference type="Proteomes" id="UP000629025">
    <property type="component" value="Unassembled WGS sequence"/>
</dbReference>
<dbReference type="InterPro" id="IPR023214">
    <property type="entry name" value="HAD_sf"/>
</dbReference>
<dbReference type="NCBIfam" id="TIGR01484">
    <property type="entry name" value="HAD-SF-IIB"/>
    <property type="match status" value="1"/>
</dbReference>
<dbReference type="NCBIfam" id="TIGR01486">
    <property type="entry name" value="HAD-SF-IIB-MPGP"/>
    <property type="match status" value="1"/>
</dbReference>
<sequence>MTYSNPQQTAPPLLIVTDLDGTLLDHDSYSFAPARPALERAYAAGIPVIANTSKTRAELIDLRASLGNSDPFIIENGSAICIPEQQIHLRRDDDRIDEGYIELPLGVGIDEIRSQLTRLSREYRFESFGQWSLEQVITHTGLSPDAARQAQERRYSEALLWLDSDARQRQFSRELATQGLHCLQGGRFLSVLGAEADKGRALERLKNLYRPLLGETPLVIALGDSDNDVAMLEAADIAVVIANPHRPAPVVHANEVIYSQAAGPAGWNNVIQVLLDRYQAAEKR</sequence>
<dbReference type="InterPro" id="IPR036412">
    <property type="entry name" value="HAD-like_sf"/>
</dbReference>
<dbReference type="SFLD" id="SFLDG01140">
    <property type="entry name" value="C2.B:_Phosphomannomutase_and_P"/>
    <property type="match status" value="1"/>
</dbReference>
<evidence type="ECO:0000313" key="4">
    <source>
        <dbReference type="EMBL" id="GGB97032.1"/>
    </source>
</evidence>
<gene>
    <name evidence="4" type="ORF">GCM10011352_23970</name>
</gene>
<keyword evidence="3" id="KW-0460">Magnesium</keyword>
<dbReference type="SUPFAM" id="SSF56784">
    <property type="entry name" value="HAD-like"/>
    <property type="match status" value="1"/>
</dbReference>
<dbReference type="InterPro" id="IPR006381">
    <property type="entry name" value="HAD-SF-IIB-MPGP"/>
</dbReference>
<proteinExistence type="predicted"/>